<evidence type="ECO:0000313" key="2">
    <source>
        <dbReference type="Proteomes" id="UP001328107"/>
    </source>
</evidence>
<dbReference type="EMBL" id="BTRK01000005">
    <property type="protein sequence ID" value="GMR52552.1"/>
    <property type="molecule type" value="Genomic_DNA"/>
</dbReference>
<dbReference type="Proteomes" id="UP001328107">
    <property type="component" value="Unassembled WGS sequence"/>
</dbReference>
<keyword evidence="2" id="KW-1185">Reference proteome</keyword>
<comment type="caution">
    <text evidence="1">The sequence shown here is derived from an EMBL/GenBank/DDBJ whole genome shotgun (WGS) entry which is preliminary data.</text>
</comment>
<reference evidence="2" key="1">
    <citation type="submission" date="2022-10" db="EMBL/GenBank/DDBJ databases">
        <title>Genome assembly of Pristionchus species.</title>
        <authorList>
            <person name="Yoshida K."/>
            <person name="Sommer R.J."/>
        </authorList>
    </citation>
    <scope>NUCLEOTIDE SEQUENCE [LARGE SCALE GENOMIC DNA]</scope>
    <source>
        <strain evidence="2">RS5460</strain>
    </source>
</reference>
<dbReference type="AlphaFoldDB" id="A0AAN5CYT2"/>
<feature type="non-terminal residue" evidence="1">
    <location>
        <position position="89"/>
    </location>
</feature>
<sequence>DEIAVTWRQHLDLISENTILDLLRTSKSPIKCLSLSAEICQNELTDASKILTPHTCGPFFFQAVELVSQVVITSTETVRDFVLQTDYWR</sequence>
<accession>A0AAN5CYT2</accession>
<protein>
    <submittedName>
        <fullName evidence="1">Uncharacterized protein</fullName>
    </submittedName>
</protein>
<organism evidence="1 2">
    <name type="scientific">Pristionchus mayeri</name>
    <dbReference type="NCBI Taxonomy" id="1317129"/>
    <lineage>
        <taxon>Eukaryota</taxon>
        <taxon>Metazoa</taxon>
        <taxon>Ecdysozoa</taxon>
        <taxon>Nematoda</taxon>
        <taxon>Chromadorea</taxon>
        <taxon>Rhabditida</taxon>
        <taxon>Rhabditina</taxon>
        <taxon>Diplogasteromorpha</taxon>
        <taxon>Diplogasteroidea</taxon>
        <taxon>Neodiplogasteridae</taxon>
        <taxon>Pristionchus</taxon>
    </lineage>
</organism>
<gene>
    <name evidence="1" type="ORF">PMAYCL1PPCAC_22747</name>
</gene>
<feature type="non-terminal residue" evidence="1">
    <location>
        <position position="1"/>
    </location>
</feature>
<proteinExistence type="predicted"/>
<name>A0AAN5CYT2_9BILA</name>
<evidence type="ECO:0000313" key="1">
    <source>
        <dbReference type="EMBL" id="GMR52552.1"/>
    </source>
</evidence>